<comment type="caution">
    <text evidence="2">The sequence shown here is derived from an EMBL/GenBank/DDBJ whole genome shotgun (WGS) entry which is preliminary data.</text>
</comment>
<feature type="region of interest" description="Disordered" evidence="1">
    <location>
        <begin position="176"/>
        <end position="240"/>
    </location>
</feature>
<keyword evidence="3" id="KW-1185">Reference proteome</keyword>
<dbReference type="EMBL" id="MU001506">
    <property type="protein sequence ID" value="KAF2440993.1"/>
    <property type="molecule type" value="Genomic_DNA"/>
</dbReference>
<evidence type="ECO:0000256" key="1">
    <source>
        <dbReference type="SAM" id="MobiDB-lite"/>
    </source>
</evidence>
<proteinExistence type="predicted"/>
<evidence type="ECO:0000313" key="3">
    <source>
        <dbReference type="Proteomes" id="UP000799764"/>
    </source>
</evidence>
<evidence type="ECO:0000313" key="2">
    <source>
        <dbReference type="EMBL" id="KAF2440993.1"/>
    </source>
</evidence>
<dbReference type="AlphaFoldDB" id="A0A9P4U9A1"/>
<feature type="compositionally biased region" description="Polar residues" evidence="1">
    <location>
        <begin position="184"/>
        <end position="193"/>
    </location>
</feature>
<gene>
    <name evidence="2" type="ORF">P171DRAFT_488571</name>
</gene>
<reference evidence="2" key="1">
    <citation type="journal article" date="2020" name="Stud. Mycol.">
        <title>101 Dothideomycetes genomes: a test case for predicting lifestyles and emergence of pathogens.</title>
        <authorList>
            <person name="Haridas S."/>
            <person name="Albert R."/>
            <person name="Binder M."/>
            <person name="Bloem J."/>
            <person name="Labutti K."/>
            <person name="Salamov A."/>
            <person name="Andreopoulos B."/>
            <person name="Baker S."/>
            <person name="Barry K."/>
            <person name="Bills G."/>
            <person name="Bluhm B."/>
            <person name="Cannon C."/>
            <person name="Castanera R."/>
            <person name="Culley D."/>
            <person name="Daum C."/>
            <person name="Ezra D."/>
            <person name="Gonzalez J."/>
            <person name="Henrissat B."/>
            <person name="Kuo A."/>
            <person name="Liang C."/>
            <person name="Lipzen A."/>
            <person name="Lutzoni F."/>
            <person name="Magnuson J."/>
            <person name="Mondo S."/>
            <person name="Nolan M."/>
            <person name="Ohm R."/>
            <person name="Pangilinan J."/>
            <person name="Park H.-J."/>
            <person name="Ramirez L."/>
            <person name="Alfaro M."/>
            <person name="Sun H."/>
            <person name="Tritt A."/>
            <person name="Yoshinaga Y."/>
            <person name="Zwiers L.-H."/>
            <person name="Turgeon B."/>
            <person name="Goodwin S."/>
            <person name="Spatafora J."/>
            <person name="Crous P."/>
            <person name="Grigoriev I."/>
        </authorList>
    </citation>
    <scope>NUCLEOTIDE SEQUENCE</scope>
    <source>
        <strain evidence="2">CBS 690.94</strain>
    </source>
</reference>
<organism evidence="2 3">
    <name type="scientific">Karstenula rhodostoma CBS 690.94</name>
    <dbReference type="NCBI Taxonomy" id="1392251"/>
    <lineage>
        <taxon>Eukaryota</taxon>
        <taxon>Fungi</taxon>
        <taxon>Dikarya</taxon>
        <taxon>Ascomycota</taxon>
        <taxon>Pezizomycotina</taxon>
        <taxon>Dothideomycetes</taxon>
        <taxon>Pleosporomycetidae</taxon>
        <taxon>Pleosporales</taxon>
        <taxon>Massarineae</taxon>
        <taxon>Didymosphaeriaceae</taxon>
        <taxon>Karstenula</taxon>
    </lineage>
</organism>
<accession>A0A9P4U9A1</accession>
<name>A0A9P4U9A1_9PLEO</name>
<sequence>MAPSFARVEESAPQLSTIKFADVPSALRDQLRNAFEKASSIYTKAALEAPAASYGTQYEIKKAVIFTIPKRDPEFTTIRPGFSFAESANIALLDLVIDSSTINFAKLTALQCEGSPDEQQRANPGFLDCHAVEKGGLSWGMDTFGCLSLCILVEGDKDELRREAYFVQRVYTSGEDGPRAGGHSLSSEQSEPAQRSGFKFSLRLPAGAEKEKEKAEEGEDEDRLDRMMETGPRQSKKKTWGECTWEERRALFWRSRGTQEPMKNGSQVQRY</sequence>
<protein>
    <submittedName>
        <fullName evidence="2">Uncharacterized protein</fullName>
    </submittedName>
</protein>
<dbReference type="OrthoDB" id="3771551at2759"/>
<dbReference type="Proteomes" id="UP000799764">
    <property type="component" value="Unassembled WGS sequence"/>
</dbReference>